<evidence type="ECO:0000313" key="1">
    <source>
        <dbReference type="EMBL" id="KAI2390006.1"/>
    </source>
</evidence>
<comment type="caution">
    <text evidence="1">The sequence shown here is derived from an EMBL/GenBank/DDBJ whole genome shotgun (WGS) entry which is preliminary data.</text>
</comment>
<organism evidence="1">
    <name type="scientific">Ophidiomyces ophidiicola</name>
    <dbReference type="NCBI Taxonomy" id="1387563"/>
    <lineage>
        <taxon>Eukaryota</taxon>
        <taxon>Fungi</taxon>
        <taxon>Dikarya</taxon>
        <taxon>Ascomycota</taxon>
        <taxon>Pezizomycotina</taxon>
        <taxon>Eurotiomycetes</taxon>
        <taxon>Eurotiomycetidae</taxon>
        <taxon>Onygenales</taxon>
        <taxon>Onygenaceae</taxon>
        <taxon>Ophidiomyces</taxon>
    </lineage>
</organism>
<reference evidence="1" key="1">
    <citation type="journal article" date="2022" name="bioRxiv">
        <title>Population genetic analysis of Ophidiomyces ophidiicola, the causative agent of snake fungal disease, indicates recent introductions to the USA.</title>
        <authorList>
            <person name="Ladner J.T."/>
            <person name="Palmer J.M."/>
            <person name="Ettinger C.L."/>
            <person name="Stajich J.E."/>
            <person name="Farrell T.M."/>
            <person name="Glorioso B.M."/>
            <person name="Lawson B."/>
            <person name="Price S.J."/>
            <person name="Stengle A.G."/>
            <person name="Grear D.A."/>
            <person name="Lorch J.M."/>
        </authorList>
    </citation>
    <scope>NUCLEOTIDE SEQUENCE</scope>
    <source>
        <strain evidence="1">NWHC 24266-5</strain>
    </source>
</reference>
<name>A0ACB8V183_9EURO</name>
<proteinExistence type="predicted"/>
<protein>
    <submittedName>
        <fullName evidence="1">Uncharacterized protein</fullName>
    </submittedName>
</protein>
<dbReference type="EMBL" id="JALBCA010000020">
    <property type="protein sequence ID" value="KAI2390006.1"/>
    <property type="molecule type" value="Genomic_DNA"/>
</dbReference>
<accession>A0ACB8V183</accession>
<gene>
    <name evidence="1" type="ORF">LOY88_001814</name>
</gene>
<sequence>MVTNSGVSVYEQADQRIQDQGIYKKTVEALEAKHNQQQKGNDGSLFEKLRPGKLKPEDKQAVAVDNPKKSTPGEKSGKSVAGRVNVPSTEKGKAAPKDEQDPKVAATEAEFNAILKRSPIIIFSKTYCPYSHSAKHILLKKHSIIPAPFVVELDQHPMGPDLQQLLARNTGRKTVPNTLVNGVSIGGASEVAELEHSGELLGKIKKMVGKRLVEAKRVSEDGK</sequence>